<feature type="region of interest" description="Disordered" evidence="9">
    <location>
        <begin position="23"/>
        <end position="49"/>
    </location>
</feature>
<dbReference type="Proteomes" id="UP001497623">
    <property type="component" value="Unassembled WGS sequence"/>
</dbReference>
<dbReference type="SUPFAM" id="SSF53822">
    <property type="entry name" value="Periplasmic binding protein-like I"/>
    <property type="match status" value="1"/>
</dbReference>
<evidence type="ECO:0000256" key="4">
    <source>
        <dbReference type="ARBA" id="ARBA00023040"/>
    </source>
</evidence>
<dbReference type="Gene3D" id="3.40.50.2300">
    <property type="match status" value="1"/>
</dbReference>
<feature type="compositionally biased region" description="Basic and acidic residues" evidence="9">
    <location>
        <begin position="37"/>
        <end position="47"/>
    </location>
</feature>
<keyword evidence="6" id="KW-0675">Receptor</keyword>
<protein>
    <recommendedName>
        <fullName evidence="11">Receptor ligand binding region domain-containing protein</fullName>
    </recommendedName>
</protein>
<organism evidence="12 13">
    <name type="scientific">Meganyctiphanes norvegica</name>
    <name type="common">Northern krill</name>
    <name type="synonym">Thysanopoda norvegica</name>
    <dbReference type="NCBI Taxonomy" id="48144"/>
    <lineage>
        <taxon>Eukaryota</taxon>
        <taxon>Metazoa</taxon>
        <taxon>Ecdysozoa</taxon>
        <taxon>Arthropoda</taxon>
        <taxon>Crustacea</taxon>
        <taxon>Multicrustacea</taxon>
        <taxon>Malacostraca</taxon>
        <taxon>Eumalacostraca</taxon>
        <taxon>Eucarida</taxon>
        <taxon>Euphausiacea</taxon>
        <taxon>Euphausiidae</taxon>
        <taxon>Meganyctiphanes</taxon>
    </lineage>
</organism>
<feature type="signal peptide" evidence="10">
    <location>
        <begin position="1"/>
        <end position="23"/>
    </location>
</feature>
<feature type="chain" id="PRO_5043797134" description="Receptor ligand binding region domain-containing protein" evidence="10">
    <location>
        <begin position="24"/>
        <end position="610"/>
    </location>
</feature>
<keyword evidence="2" id="KW-0812">Transmembrane</keyword>
<evidence type="ECO:0000313" key="13">
    <source>
        <dbReference type="Proteomes" id="UP001497623"/>
    </source>
</evidence>
<evidence type="ECO:0000256" key="1">
    <source>
        <dbReference type="ARBA" id="ARBA00004370"/>
    </source>
</evidence>
<reference evidence="12 13" key="1">
    <citation type="submission" date="2024-05" db="EMBL/GenBank/DDBJ databases">
        <authorList>
            <person name="Wallberg A."/>
        </authorList>
    </citation>
    <scope>NUCLEOTIDE SEQUENCE [LARGE SCALE GENOMIC DNA]</scope>
</reference>
<name>A0AAV2QB90_MEGNR</name>
<dbReference type="InterPro" id="IPR001828">
    <property type="entry name" value="ANF_lig-bd_rcpt"/>
</dbReference>
<evidence type="ECO:0000256" key="7">
    <source>
        <dbReference type="ARBA" id="ARBA00023180"/>
    </source>
</evidence>
<gene>
    <name evidence="12" type="ORF">MNOR_LOCUS10043</name>
</gene>
<evidence type="ECO:0000256" key="10">
    <source>
        <dbReference type="SAM" id="SignalP"/>
    </source>
</evidence>
<evidence type="ECO:0000259" key="11">
    <source>
        <dbReference type="Pfam" id="PF01094"/>
    </source>
</evidence>
<keyword evidence="7" id="KW-0325">Glycoprotein</keyword>
<evidence type="ECO:0000256" key="9">
    <source>
        <dbReference type="SAM" id="MobiDB-lite"/>
    </source>
</evidence>
<evidence type="ECO:0000313" key="12">
    <source>
        <dbReference type="EMBL" id="CAL4076058.1"/>
    </source>
</evidence>
<feature type="compositionally biased region" description="Polar residues" evidence="9">
    <location>
        <begin position="23"/>
        <end position="35"/>
    </location>
</feature>
<evidence type="ECO:0000256" key="3">
    <source>
        <dbReference type="ARBA" id="ARBA00022989"/>
    </source>
</evidence>
<keyword evidence="3" id="KW-1133">Transmembrane helix</keyword>
<accession>A0AAV2QB90</accession>
<keyword evidence="13" id="KW-1185">Reference proteome</keyword>
<evidence type="ECO:0000256" key="2">
    <source>
        <dbReference type="ARBA" id="ARBA00022692"/>
    </source>
</evidence>
<dbReference type="GO" id="GO:0038039">
    <property type="term" value="C:G protein-coupled receptor heterodimeric complex"/>
    <property type="evidence" value="ECO:0007669"/>
    <property type="project" value="TreeGrafter"/>
</dbReference>
<evidence type="ECO:0000256" key="8">
    <source>
        <dbReference type="ARBA" id="ARBA00023224"/>
    </source>
</evidence>
<feature type="domain" description="Receptor ligand binding region" evidence="11">
    <location>
        <begin position="455"/>
        <end position="585"/>
    </location>
</feature>
<dbReference type="GO" id="GO:0004965">
    <property type="term" value="F:G protein-coupled GABA receptor activity"/>
    <property type="evidence" value="ECO:0007669"/>
    <property type="project" value="InterPro"/>
</dbReference>
<keyword evidence="5" id="KW-0472">Membrane</keyword>
<dbReference type="InterPro" id="IPR028082">
    <property type="entry name" value="Peripla_BP_I"/>
</dbReference>
<keyword evidence="4" id="KW-0297">G-protein coupled receptor</keyword>
<keyword evidence="8" id="KW-0807">Transducer</keyword>
<dbReference type="AlphaFoldDB" id="A0AAV2QB90"/>
<dbReference type="PANTHER" id="PTHR10519">
    <property type="entry name" value="GABA-B RECEPTOR"/>
    <property type="match status" value="1"/>
</dbReference>
<evidence type="ECO:0000256" key="6">
    <source>
        <dbReference type="ARBA" id="ARBA00023170"/>
    </source>
</evidence>
<dbReference type="EMBL" id="CAXKWB010004987">
    <property type="protein sequence ID" value="CAL4076058.1"/>
    <property type="molecule type" value="Genomic_DNA"/>
</dbReference>
<dbReference type="InterPro" id="IPR002455">
    <property type="entry name" value="GPCR3_GABA-B"/>
</dbReference>
<sequence>MPVNLLMMVFLLLLLLPMPGSQAVTSRPHTSTSQPRMPRDDPTHEPCKPNLCNINRSPRRLFISEKEYPLTLMTSERIPHQILTQVFAIFLRDCLGYLNVHINKTNDQFDPKKVTNQMEADEPDENERGPAIYIPKRMINLEVWSPPGYNSQDEQDSEIKATSTLGVGGRFGWFLPEKLSTITGFTPEHWRSYTNPNSSVLNFFKRSKQEMSELSRLTIDPKTGSYYCTEVDGCKRGIYEPKWCQGEVCAVLFSSTTDISFFLHKQIEDLKMYVKVVWIGPNLNKEFLDKIWSPSMLNHSALVFHWVPSILLQPYSTMSVSFPPCADNSYTHTRVGSAMDIAYECKYEMHTLNKFIWNKLQRFAHLVYMTLDNMQITHMDYESIMSLYNKNQELSMNKLACKWIIEHQKTVEGWVPKNTRLELPIVAIIPFQETDESIIGPSNHKFKFLAHGNVNAFSMAVKAVNDNNTILTDYKLKPVLVNGMCEPDIVMKRFIKIVHNTGPNGDFLRLVGFVGPACTDTVEPFAGVAKHFNVPIISYGAEGAIFSGHSRYPYFFRTIPENKIFRNVYLQLFKKLGWNQMASLTTMRYSEYLTPLRDLLEVRCEFILDF</sequence>
<keyword evidence="10" id="KW-0732">Signal</keyword>
<comment type="caution">
    <text evidence="12">The sequence shown here is derived from an EMBL/GenBank/DDBJ whole genome shotgun (WGS) entry which is preliminary data.</text>
</comment>
<proteinExistence type="predicted"/>
<dbReference type="Pfam" id="PF01094">
    <property type="entry name" value="ANF_receptor"/>
    <property type="match status" value="1"/>
</dbReference>
<comment type="subcellular location">
    <subcellularLocation>
        <location evidence="1">Membrane</location>
    </subcellularLocation>
</comment>
<dbReference type="PANTHER" id="PTHR10519:SF20">
    <property type="entry name" value="G-PROTEIN COUPLED RECEPTOR 156-RELATED"/>
    <property type="match status" value="1"/>
</dbReference>
<evidence type="ECO:0000256" key="5">
    <source>
        <dbReference type="ARBA" id="ARBA00023136"/>
    </source>
</evidence>